<comment type="caution">
    <text evidence="4">The sequence shown here is derived from an EMBL/GenBank/DDBJ whole genome shotgun (WGS) entry which is preliminary data.</text>
</comment>
<sequence length="291" mass="31559">MHLLYPNLHLQRRQNNNDKDATTSTVKSTTSATATTSKASLQTETKTTQAPFVVPQPFDTSLSNNFTQPCASFWRRLLSDEKFRNCHPLSLMLQTSNSFFQASRSYVRITQTLEATCAANVTVCTNIMGGLARELVADGNCAVDYTSDNPQVLQAYNGLVAYEPLYQASCLKDKEGSYCYANAATNTTNTAVTGDSYPYYLPLGQSLQPGTRPTCNKCLQDAMAIFSSFAGNTTQPISKTYNAAAAQIQIGCGPSFVNKTATPLKGAASTTTASIAPTLTLMLMLFLFLFQ</sequence>
<dbReference type="Proteomes" id="UP000700596">
    <property type="component" value="Unassembled WGS sequence"/>
</dbReference>
<protein>
    <recommendedName>
        <fullName evidence="3">DUF7729 domain-containing protein</fullName>
    </recommendedName>
</protein>
<dbReference type="AlphaFoldDB" id="A0A9P9IPP8"/>
<keyword evidence="2" id="KW-0812">Transmembrane</keyword>
<feature type="region of interest" description="Disordered" evidence="1">
    <location>
        <begin position="12"/>
        <end position="42"/>
    </location>
</feature>
<evidence type="ECO:0000313" key="5">
    <source>
        <dbReference type="Proteomes" id="UP000700596"/>
    </source>
</evidence>
<gene>
    <name evidence="4" type="ORF">B0J11DRAFT_432803</name>
</gene>
<organism evidence="4 5">
    <name type="scientific">Dendryphion nanum</name>
    <dbReference type="NCBI Taxonomy" id="256645"/>
    <lineage>
        <taxon>Eukaryota</taxon>
        <taxon>Fungi</taxon>
        <taxon>Dikarya</taxon>
        <taxon>Ascomycota</taxon>
        <taxon>Pezizomycotina</taxon>
        <taxon>Dothideomycetes</taxon>
        <taxon>Pleosporomycetidae</taxon>
        <taxon>Pleosporales</taxon>
        <taxon>Torulaceae</taxon>
        <taxon>Dendryphion</taxon>
    </lineage>
</organism>
<feature type="compositionally biased region" description="Low complexity" evidence="1">
    <location>
        <begin position="22"/>
        <end position="40"/>
    </location>
</feature>
<feature type="transmembrane region" description="Helical" evidence="2">
    <location>
        <begin position="272"/>
        <end position="290"/>
    </location>
</feature>
<evidence type="ECO:0000256" key="2">
    <source>
        <dbReference type="SAM" id="Phobius"/>
    </source>
</evidence>
<name>A0A9P9IPP8_9PLEO</name>
<dbReference type="EMBL" id="JAGMWT010000006">
    <property type="protein sequence ID" value="KAH7126755.1"/>
    <property type="molecule type" value="Genomic_DNA"/>
</dbReference>
<evidence type="ECO:0000259" key="3">
    <source>
        <dbReference type="Pfam" id="PF24855"/>
    </source>
</evidence>
<dbReference type="Pfam" id="PF24855">
    <property type="entry name" value="DUF7729"/>
    <property type="match status" value="1"/>
</dbReference>
<dbReference type="OrthoDB" id="2564812at2759"/>
<evidence type="ECO:0000313" key="4">
    <source>
        <dbReference type="EMBL" id="KAH7126755.1"/>
    </source>
</evidence>
<keyword evidence="2" id="KW-1133">Transmembrane helix</keyword>
<evidence type="ECO:0000256" key="1">
    <source>
        <dbReference type="SAM" id="MobiDB-lite"/>
    </source>
</evidence>
<feature type="domain" description="DUF7729" evidence="3">
    <location>
        <begin position="54"/>
        <end position="260"/>
    </location>
</feature>
<dbReference type="PANTHER" id="PTHR39460">
    <property type="entry name" value="EXPRESSED PROTEIN"/>
    <property type="match status" value="1"/>
</dbReference>
<keyword evidence="5" id="KW-1185">Reference proteome</keyword>
<keyword evidence="2" id="KW-0472">Membrane</keyword>
<accession>A0A9P9IPP8</accession>
<proteinExistence type="predicted"/>
<dbReference type="InterPro" id="IPR056146">
    <property type="entry name" value="DUF7729"/>
</dbReference>
<dbReference type="PANTHER" id="PTHR39460:SF1">
    <property type="entry name" value="C6 TRANSCRIPTION FACTOR"/>
    <property type="match status" value="1"/>
</dbReference>
<reference evidence="4" key="1">
    <citation type="journal article" date="2021" name="Nat. Commun.">
        <title>Genetic determinants of endophytism in the Arabidopsis root mycobiome.</title>
        <authorList>
            <person name="Mesny F."/>
            <person name="Miyauchi S."/>
            <person name="Thiergart T."/>
            <person name="Pickel B."/>
            <person name="Atanasova L."/>
            <person name="Karlsson M."/>
            <person name="Huettel B."/>
            <person name="Barry K.W."/>
            <person name="Haridas S."/>
            <person name="Chen C."/>
            <person name="Bauer D."/>
            <person name="Andreopoulos W."/>
            <person name="Pangilinan J."/>
            <person name="LaButti K."/>
            <person name="Riley R."/>
            <person name="Lipzen A."/>
            <person name="Clum A."/>
            <person name="Drula E."/>
            <person name="Henrissat B."/>
            <person name="Kohler A."/>
            <person name="Grigoriev I.V."/>
            <person name="Martin F.M."/>
            <person name="Hacquard S."/>
        </authorList>
    </citation>
    <scope>NUCLEOTIDE SEQUENCE</scope>
    <source>
        <strain evidence="4">MPI-CAGE-CH-0243</strain>
    </source>
</reference>